<dbReference type="Proteomes" id="UP000821845">
    <property type="component" value="Chromosome 1"/>
</dbReference>
<reference evidence="1" key="1">
    <citation type="submission" date="2020-05" db="EMBL/GenBank/DDBJ databases">
        <title>Large-scale comparative analyses of tick genomes elucidate their genetic diversity and vector capacities.</title>
        <authorList>
            <person name="Jia N."/>
            <person name="Wang J."/>
            <person name="Shi W."/>
            <person name="Du L."/>
            <person name="Sun Y."/>
            <person name="Zhan W."/>
            <person name="Jiang J."/>
            <person name="Wang Q."/>
            <person name="Zhang B."/>
            <person name="Ji P."/>
            <person name="Sakyi L.B."/>
            <person name="Cui X."/>
            <person name="Yuan T."/>
            <person name="Jiang B."/>
            <person name="Yang W."/>
            <person name="Lam T.T.-Y."/>
            <person name="Chang Q."/>
            <person name="Ding S."/>
            <person name="Wang X."/>
            <person name="Zhu J."/>
            <person name="Ruan X."/>
            <person name="Zhao L."/>
            <person name="Wei J."/>
            <person name="Que T."/>
            <person name="Du C."/>
            <person name="Cheng J."/>
            <person name="Dai P."/>
            <person name="Han X."/>
            <person name="Huang E."/>
            <person name="Gao Y."/>
            <person name="Liu J."/>
            <person name="Shao H."/>
            <person name="Ye R."/>
            <person name="Li L."/>
            <person name="Wei W."/>
            <person name="Wang X."/>
            <person name="Wang C."/>
            <person name="Yang T."/>
            <person name="Huo Q."/>
            <person name="Li W."/>
            <person name="Guo W."/>
            <person name="Chen H."/>
            <person name="Zhou L."/>
            <person name="Ni X."/>
            <person name="Tian J."/>
            <person name="Zhou Y."/>
            <person name="Sheng Y."/>
            <person name="Liu T."/>
            <person name="Pan Y."/>
            <person name="Xia L."/>
            <person name="Li J."/>
            <person name="Zhao F."/>
            <person name="Cao W."/>
        </authorList>
    </citation>
    <scope>NUCLEOTIDE SEQUENCE</scope>
    <source>
        <strain evidence="1">Hyas-2018</strain>
    </source>
</reference>
<name>A0ACB7TRA9_HYAAI</name>
<keyword evidence="2" id="KW-1185">Reference proteome</keyword>
<accession>A0ACB7TRA9</accession>
<sequence>MPNTINEQPAPADSVLEGGDDVAQQSNEDDAPSVRIPEAVSHSHDDPAWDNVSLDTPAGYSDEDGCNSVMCRICHDDDQDEPLVSPCKCSGSMGFVHVSCLEHWLNEQNVDLCEICFQRFPMAAQPSIALRFYHWISQREARLQRALLHDLLVWAMLTTGAVIVFVLILQVAFSEASQGDSFIWAFLLVVLVLISCTILGCGAATFVRLRILWNLFTAWKRAHPLRRIMTVSSTAAGTPGRTGRIDAWAAVVRATSAWRRRR</sequence>
<gene>
    <name evidence="1" type="ORF">HPB50_025185</name>
</gene>
<organism evidence="1 2">
    <name type="scientific">Hyalomma asiaticum</name>
    <name type="common">Tick</name>
    <dbReference type="NCBI Taxonomy" id="266040"/>
    <lineage>
        <taxon>Eukaryota</taxon>
        <taxon>Metazoa</taxon>
        <taxon>Ecdysozoa</taxon>
        <taxon>Arthropoda</taxon>
        <taxon>Chelicerata</taxon>
        <taxon>Arachnida</taxon>
        <taxon>Acari</taxon>
        <taxon>Parasitiformes</taxon>
        <taxon>Ixodida</taxon>
        <taxon>Ixodoidea</taxon>
        <taxon>Ixodidae</taxon>
        <taxon>Hyalomminae</taxon>
        <taxon>Hyalomma</taxon>
    </lineage>
</organism>
<proteinExistence type="predicted"/>
<comment type="caution">
    <text evidence="1">The sequence shown here is derived from an EMBL/GenBank/DDBJ whole genome shotgun (WGS) entry which is preliminary data.</text>
</comment>
<evidence type="ECO:0000313" key="1">
    <source>
        <dbReference type="EMBL" id="KAH6948589.1"/>
    </source>
</evidence>
<dbReference type="EMBL" id="CM023481">
    <property type="protein sequence ID" value="KAH6948589.1"/>
    <property type="molecule type" value="Genomic_DNA"/>
</dbReference>
<evidence type="ECO:0000313" key="2">
    <source>
        <dbReference type="Proteomes" id="UP000821845"/>
    </source>
</evidence>
<protein>
    <submittedName>
        <fullName evidence="1">Uncharacterized protein</fullName>
    </submittedName>
</protein>